<gene>
    <name evidence="2" type="ORF">ACFQ1M_11240</name>
</gene>
<evidence type="ECO:0000313" key="3">
    <source>
        <dbReference type="Proteomes" id="UP001596978"/>
    </source>
</evidence>
<organism evidence="2 3">
    <name type="scientific">Sungkyunkwania multivorans</name>
    <dbReference type="NCBI Taxonomy" id="1173618"/>
    <lineage>
        <taxon>Bacteria</taxon>
        <taxon>Pseudomonadati</taxon>
        <taxon>Bacteroidota</taxon>
        <taxon>Flavobacteriia</taxon>
        <taxon>Flavobacteriales</taxon>
        <taxon>Flavobacteriaceae</taxon>
        <taxon>Sungkyunkwania</taxon>
    </lineage>
</organism>
<dbReference type="Pfam" id="PF09834">
    <property type="entry name" value="DUF2061"/>
    <property type="match status" value="1"/>
</dbReference>
<dbReference type="InterPro" id="IPR018638">
    <property type="entry name" value="DUF2061_membrane"/>
</dbReference>
<proteinExistence type="predicted"/>
<name>A0ABW3CZ24_9FLAO</name>
<keyword evidence="3" id="KW-1185">Reference proteome</keyword>
<protein>
    <submittedName>
        <fullName evidence="2">DUF2061 domain-containing protein</fullName>
    </submittedName>
</protein>
<feature type="domain" description="DUF2061" evidence="1">
    <location>
        <begin position="32"/>
        <end position="83"/>
    </location>
</feature>
<dbReference type="EMBL" id="JBHTJH010000010">
    <property type="protein sequence ID" value="MFD0862780.1"/>
    <property type="molecule type" value="Genomic_DNA"/>
</dbReference>
<accession>A0ABW3CZ24</accession>
<evidence type="ECO:0000313" key="2">
    <source>
        <dbReference type="EMBL" id="MFD0862780.1"/>
    </source>
</evidence>
<sequence>MIIDSIVLQQDIKKEKEVMAAAKSRDSAKRSLLKTISWRVIGTMDTIAISWLLTGKLDVAFSIGSIELGSKMLLYYLHERVWNRLK</sequence>
<evidence type="ECO:0000259" key="1">
    <source>
        <dbReference type="Pfam" id="PF09834"/>
    </source>
</evidence>
<comment type="caution">
    <text evidence="2">The sequence shown here is derived from an EMBL/GenBank/DDBJ whole genome shotgun (WGS) entry which is preliminary data.</text>
</comment>
<dbReference type="Proteomes" id="UP001596978">
    <property type="component" value="Unassembled WGS sequence"/>
</dbReference>
<reference evidence="3" key="1">
    <citation type="journal article" date="2019" name="Int. J. Syst. Evol. Microbiol.">
        <title>The Global Catalogue of Microorganisms (GCM) 10K type strain sequencing project: providing services to taxonomists for standard genome sequencing and annotation.</title>
        <authorList>
            <consortium name="The Broad Institute Genomics Platform"/>
            <consortium name="The Broad Institute Genome Sequencing Center for Infectious Disease"/>
            <person name="Wu L."/>
            <person name="Ma J."/>
        </authorList>
    </citation>
    <scope>NUCLEOTIDE SEQUENCE [LARGE SCALE GENOMIC DNA]</scope>
    <source>
        <strain evidence="3">CCUG 62952</strain>
    </source>
</reference>
<dbReference type="RefSeq" id="WP_386408230.1">
    <property type="nucleotide sequence ID" value="NZ_JBHTJH010000010.1"/>
</dbReference>